<accession>A0A843U0X1</accession>
<protein>
    <submittedName>
        <fullName evidence="2">Uncharacterized protein</fullName>
    </submittedName>
</protein>
<keyword evidence="3" id="KW-1185">Reference proteome</keyword>
<evidence type="ECO:0000313" key="2">
    <source>
        <dbReference type="EMBL" id="MQL77201.1"/>
    </source>
</evidence>
<dbReference type="Proteomes" id="UP000652761">
    <property type="component" value="Unassembled WGS sequence"/>
</dbReference>
<proteinExistence type="predicted"/>
<dbReference type="AlphaFoldDB" id="A0A843U0X1"/>
<evidence type="ECO:0000256" key="1">
    <source>
        <dbReference type="SAM" id="Phobius"/>
    </source>
</evidence>
<keyword evidence="1" id="KW-1133">Transmembrane helix</keyword>
<dbReference type="EMBL" id="NMUH01000337">
    <property type="protein sequence ID" value="MQL77201.1"/>
    <property type="molecule type" value="Genomic_DNA"/>
</dbReference>
<name>A0A843U0X1_COLES</name>
<keyword evidence="1" id="KW-0812">Transmembrane</keyword>
<evidence type="ECO:0000313" key="3">
    <source>
        <dbReference type="Proteomes" id="UP000652761"/>
    </source>
</evidence>
<reference evidence="2" key="1">
    <citation type="submission" date="2017-07" db="EMBL/GenBank/DDBJ databases">
        <title>Taro Niue Genome Assembly and Annotation.</title>
        <authorList>
            <person name="Atibalentja N."/>
            <person name="Keating K."/>
            <person name="Fields C.J."/>
        </authorList>
    </citation>
    <scope>NUCLEOTIDE SEQUENCE</scope>
    <source>
        <strain evidence="2">Niue_2</strain>
        <tissue evidence="2">Leaf</tissue>
    </source>
</reference>
<organism evidence="2 3">
    <name type="scientific">Colocasia esculenta</name>
    <name type="common">Wild taro</name>
    <name type="synonym">Arum esculentum</name>
    <dbReference type="NCBI Taxonomy" id="4460"/>
    <lineage>
        <taxon>Eukaryota</taxon>
        <taxon>Viridiplantae</taxon>
        <taxon>Streptophyta</taxon>
        <taxon>Embryophyta</taxon>
        <taxon>Tracheophyta</taxon>
        <taxon>Spermatophyta</taxon>
        <taxon>Magnoliopsida</taxon>
        <taxon>Liliopsida</taxon>
        <taxon>Araceae</taxon>
        <taxon>Aroideae</taxon>
        <taxon>Colocasieae</taxon>
        <taxon>Colocasia</taxon>
    </lineage>
</organism>
<keyword evidence="1" id="KW-0472">Membrane</keyword>
<gene>
    <name evidence="2" type="ORF">Taro_009620</name>
</gene>
<comment type="caution">
    <text evidence="2">The sequence shown here is derived from an EMBL/GenBank/DDBJ whole genome shotgun (WGS) entry which is preliminary data.</text>
</comment>
<sequence>MLYFRHPDCQFFFFLYCFSAPQSDGATLLPFWMQILYPLSSSLIFFFTVSFQIALILEREALRFLLVARFLPPALGPAMSAERVPPPPGGVVSYAQAVAASLQLPAVASKVHDQAFTDQGEPVVFFSKEEMSASLIPFKFALVAKT</sequence>
<feature type="transmembrane region" description="Helical" evidence="1">
    <location>
        <begin position="35"/>
        <end position="57"/>
    </location>
</feature>